<dbReference type="AlphaFoldDB" id="A0A6D2JB71"/>
<name>A0A6D2JB71_9BRAS</name>
<dbReference type="Pfam" id="PF03078">
    <property type="entry name" value="ATHILA"/>
    <property type="match status" value="1"/>
</dbReference>
<evidence type="ECO:0000259" key="1">
    <source>
        <dbReference type="Pfam" id="PF03078"/>
    </source>
</evidence>
<proteinExistence type="predicted"/>
<organism evidence="2 3">
    <name type="scientific">Microthlaspi erraticum</name>
    <dbReference type="NCBI Taxonomy" id="1685480"/>
    <lineage>
        <taxon>Eukaryota</taxon>
        <taxon>Viridiplantae</taxon>
        <taxon>Streptophyta</taxon>
        <taxon>Embryophyta</taxon>
        <taxon>Tracheophyta</taxon>
        <taxon>Spermatophyta</taxon>
        <taxon>Magnoliopsida</taxon>
        <taxon>eudicotyledons</taxon>
        <taxon>Gunneridae</taxon>
        <taxon>Pentapetalae</taxon>
        <taxon>rosids</taxon>
        <taxon>malvids</taxon>
        <taxon>Brassicales</taxon>
        <taxon>Brassicaceae</taxon>
        <taxon>Coluteocarpeae</taxon>
        <taxon>Microthlaspi</taxon>
    </lineage>
</organism>
<dbReference type="EMBL" id="CACVBM020001198">
    <property type="protein sequence ID" value="CAA7038800.1"/>
    <property type="molecule type" value="Genomic_DNA"/>
</dbReference>
<comment type="caution">
    <text evidence="2">The sequence shown here is derived from an EMBL/GenBank/DDBJ whole genome shotgun (WGS) entry which is preliminary data.</text>
</comment>
<protein>
    <recommendedName>
        <fullName evidence="1">Arabidopsis retrotransposon Orf1 C-terminal domain-containing protein</fullName>
    </recommendedName>
</protein>
<dbReference type="InterPro" id="IPR004312">
    <property type="entry name" value="ATHILA_Orf1_C"/>
</dbReference>
<reference evidence="2" key="1">
    <citation type="submission" date="2020-01" db="EMBL/GenBank/DDBJ databases">
        <authorList>
            <person name="Mishra B."/>
        </authorList>
    </citation>
    <scope>NUCLEOTIDE SEQUENCE [LARGE SCALE GENOMIC DNA]</scope>
</reference>
<evidence type="ECO:0000313" key="2">
    <source>
        <dbReference type="EMBL" id="CAA7038800.1"/>
    </source>
</evidence>
<keyword evidence="3" id="KW-1185">Reference proteome</keyword>
<accession>A0A6D2JB71</accession>
<dbReference type="Proteomes" id="UP000467841">
    <property type="component" value="Unassembled WGS sequence"/>
</dbReference>
<sequence length="99" mass="11503">MQKKYIRYVHKALANTFFARKATGTIKEGELKLLDKGIKPILSHTSDGKRIRHWKSHALPGSPPHLKDHGIKHLISTRKKAKCWRSHHTYLVCCRREPN</sequence>
<gene>
    <name evidence="2" type="ORF">MERR_LOCUS26035</name>
</gene>
<feature type="domain" description="Arabidopsis retrotransposon Orf1 C-terminal" evidence="1">
    <location>
        <begin position="2"/>
        <end position="52"/>
    </location>
</feature>
<dbReference type="OrthoDB" id="1750933at2759"/>
<evidence type="ECO:0000313" key="3">
    <source>
        <dbReference type="Proteomes" id="UP000467841"/>
    </source>
</evidence>